<dbReference type="InterPro" id="IPR003526">
    <property type="entry name" value="MECDP_synthase"/>
</dbReference>
<comment type="caution">
    <text evidence="10">The sequence shown here is derived from an EMBL/GenBank/DDBJ whole genome shotgun (WGS) entry which is preliminary data.</text>
</comment>
<feature type="site" description="Transition state stabilizer" evidence="7">
    <location>
        <position position="136"/>
    </location>
</feature>
<dbReference type="SUPFAM" id="SSF69765">
    <property type="entry name" value="IpsF-like"/>
    <property type="match status" value="1"/>
</dbReference>
<comment type="subunit">
    <text evidence="7">Homotrimer.</text>
</comment>
<dbReference type="CDD" id="cd00554">
    <property type="entry name" value="MECDP_synthase"/>
    <property type="match status" value="1"/>
</dbReference>
<reference evidence="10 11" key="1">
    <citation type="journal article" date="2018" name="Syst. Appl. Microbiol.">
        <title>Abditibacterium utsteinense sp. nov., the first cultivated member of candidate phylum FBP, isolated from ice-free Antarctic soil samples.</title>
        <authorList>
            <person name="Tahon G."/>
            <person name="Tytgat B."/>
            <person name="Lebbe L."/>
            <person name="Carlier A."/>
            <person name="Willems A."/>
        </authorList>
    </citation>
    <scope>NUCLEOTIDE SEQUENCE [LARGE SCALE GENOMIC DNA]</scope>
    <source>
        <strain evidence="10 11">LMG 29911</strain>
    </source>
</reference>
<dbReference type="PANTHER" id="PTHR43181">
    <property type="entry name" value="2-C-METHYL-D-ERYTHRITOL 2,4-CYCLODIPHOSPHATE SYNTHASE, CHLOROPLASTIC"/>
    <property type="match status" value="1"/>
</dbReference>
<sequence>MIPFRVGIGYDSHRLVEGRKLILAGVTVPFERGLDGHSDADVILHAVSDAICGATGLPDIGRLFPDTDPQWKGADSGLLLAQIVKLARESGWEIGNVDVILIAQRPKIAEFVPQMRKNVANWLQIGEECVNIRGKTAEKLGALGAEMGMACHAVCVAMRDDAMRDN</sequence>
<evidence type="ECO:0000256" key="8">
    <source>
        <dbReference type="RuleBase" id="RU004395"/>
    </source>
</evidence>
<feature type="binding site" evidence="7">
    <location>
        <position position="11"/>
    </location>
    <ligand>
        <name>a divalent metal cation</name>
        <dbReference type="ChEBI" id="CHEBI:60240"/>
    </ligand>
</feature>
<dbReference type="PANTHER" id="PTHR43181:SF1">
    <property type="entry name" value="2-C-METHYL-D-ERYTHRITOL 2,4-CYCLODIPHOSPHATE SYNTHASE, CHLOROPLASTIC"/>
    <property type="match status" value="1"/>
</dbReference>
<comment type="pathway">
    <text evidence="2 7">Isoprenoid biosynthesis; isopentenyl diphosphate biosynthesis via DXP pathway; isopentenyl diphosphate from 1-deoxy-D-xylulose 5-phosphate: step 4/6.</text>
</comment>
<dbReference type="GO" id="GO:0046872">
    <property type="term" value="F:metal ion binding"/>
    <property type="evidence" value="ECO:0007669"/>
    <property type="project" value="UniProtKB-KW"/>
</dbReference>
<comment type="caution">
    <text evidence="7">Lacks conserved residue(s) required for the propagation of feature annotation.</text>
</comment>
<feature type="domain" description="2-C-methyl-D-erythritol 2,4-cyclodiphosphate synthase" evidence="9">
    <location>
        <begin position="4"/>
        <end position="156"/>
    </location>
</feature>
<dbReference type="OrthoDB" id="9804336at2"/>
<feature type="binding site" evidence="7">
    <location>
        <begin position="37"/>
        <end position="38"/>
    </location>
    <ligand>
        <name>4-CDP-2-C-methyl-D-erythritol 2-phosphate</name>
        <dbReference type="ChEBI" id="CHEBI:57919"/>
    </ligand>
</feature>
<keyword evidence="4 7" id="KW-0479">Metal-binding</keyword>
<organism evidence="10 11">
    <name type="scientific">Abditibacterium utsteinense</name>
    <dbReference type="NCBI Taxonomy" id="1960156"/>
    <lineage>
        <taxon>Bacteria</taxon>
        <taxon>Pseudomonadati</taxon>
        <taxon>Abditibacteriota</taxon>
        <taxon>Abditibacteriia</taxon>
        <taxon>Abditibacteriales</taxon>
        <taxon>Abditibacteriaceae</taxon>
        <taxon>Abditibacterium</taxon>
    </lineage>
</organism>
<comment type="cofactor">
    <cofactor evidence="7">
        <name>a divalent metal cation</name>
        <dbReference type="ChEBI" id="CHEBI:60240"/>
    </cofactor>
    <text evidence="7">Binds 1 divalent metal cation per subunit.</text>
</comment>
<dbReference type="GO" id="GO:0008685">
    <property type="term" value="F:2-C-methyl-D-erythritol 2,4-cyclodiphosphate synthase activity"/>
    <property type="evidence" value="ECO:0007669"/>
    <property type="project" value="UniProtKB-UniRule"/>
</dbReference>
<evidence type="ECO:0000256" key="6">
    <source>
        <dbReference type="ARBA" id="ARBA00023239"/>
    </source>
</evidence>
<feature type="binding site" evidence="7">
    <location>
        <position position="13"/>
    </location>
    <ligand>
        <name>a divalent metal cation</name>
        <dbReference type="ChEBI" id="CHEBI:60240"/>
    </ligand>
</feature>
<dbReference type="Proteomes" id="UP000237684">
    <property type="component" value="Unassembled WGS sequence"/>
</dbReference>
<comment type="catalytic activity">
    <reaction evidence="1 7 8">
        <text>4-CDP-2-C-methyl-D-erythritol 2-phosphate = 2-C-methyl-D-erythritol 2,4-cyclic diphosphate + CMP</text>
        <dbReference type="Rhea" id="RHEA:23864"/>
        <dbReference type="ChEBI" id="CHEBI:57919"/>
        <dbReference type="ChEBI" id="CHEBI:58483"/>
        <dbReference type="ChEBI" id="CHEBI:60377"/>
        <dbReference type="EC" id="4.6.1.12"/>
    </reaction>
</comment>
<proteinExistence type="inferred from homology"/>
<evidence type="ECO:0000256" key="1">
    <source>
        <dbReference type="ARBA" id="ARBA00000200"/>
    </source>
</evidence>
<comment type="function">
    <text evidence="7">Involved in the biosynthesis of isopentenyl diphosphate (IPP) and dimethylallyl diphosphate (DMAPP), two major building blocks of isoprenoid compounds. Catalyzes the conversion of 4-diphosphocytidyl-2-C-methyl-D-erythritol 2-phosphate (CDP-ME2P) to 2-C-methyl-D-erythritol 2,4-cyclodiphosphate (ME-CPP) with a corresponding release of cytidine 5-monophosphate (CMP).</text>
</comment>
<keyword evidence="6 7" id="KW-0456">Lyase</keyword>
<feature type="binding site" evidence="7">
    <location>
        <begin position="64"/>
        <end position="68"/>
    </location>
    <ligand>
        <name>4-CDP-2-C-methyl-D-erythritol 2-phosphate</name>
        <dbReference type="ChEBI" id="CHEBI:57919"/>
    </ligand>
</feature>
<evidence type="ECO:0000313" key="11">
    <source>
        <dbReference type="Proteomes" id="UP000237684"/>
    </source>
</evidence>
<dbReference type="AlphaFoldDB" id="A0A2S8SW14"/>
<dbReference type="InParanoid" id="A0A2S8SW14"/>
<evidence type="ECO:0000256" key="7">
    <source>
        <dbReference type="HAMAP-Rule" id="MF_00107"/>
    </source>
</evidence>
<evidence type="ECO:0000256" key="3">
    <source>
        <dbReference type="ARBA" id="ARBA00012579"/>
    </source>
</evidence>
<dbReference type="InterPro" id="IPR020555">
    <property type="entry name" value="MECDP_synthase_CS"/>
</dbReference>
<dbReference type="Gene3D" id="3.30.1330.50">
    <property type="entry name" value="2-C-methyl-D-erythritol 2,4-cyclodiphosphate synthase"/>
    <property type="match status" value="1"/>
</dbReference>
<dbReference type="GO" id="GO:0016114">
    <property type="term" value="P:terpenoid biosynthetic process"/>
    <property type="evidence" value="ECO:0007669"/>
    <property type="project" value="InterPro"/>
</dbReference>
<evidence type="ECO:0000259" key="9">
    <source>
        <dbReference type="Pfam" id="PF02542"/>
    </source>
</evidence>
<evidence type="ECO:0000256" key="5">
    <source>
        <dbReference type="ARBA" id="ARBA00023229"/>
    </source>
</evidence>
<gene>
    <name evidence="7" type="primary">ispF</name>
    <name evidence="10" type="ORF">B1R32_103256</name>
</gene>
<evidence type="ECO:0000256" key="2">
    <source>
        <dbReference type="ARBA" id="ARBA00004709"/>
    </source>
</evidence>
<feature type="binding site" evidence="7">
    <location>
        <begin position="11"/>
        <end position="13"/>
    </location>
    <ligand>
        <name>4-CDP-2-C-methyl-D-erythritol 2-phosphate</name>
        <dbReference type="ChEBI" id="CHEBI:57919"/>
    </ligand>
</feature>
<comment type="similarity">
    <text evidence="7 8">Belongs to the IspF family.</text>
</comment>
<accession>A0A2S8SW14</accession>
<dbReference type="EMBL" id="NIGF01000003">
    <property type="protein sequence ID" value="PQV64986.1"/>
    <property type="molecule type" value="Genomic_DNA"/>
</dbReference>
<evidence type="ECO:0000256" key="4">
    <source>
        <dbReference type="ARBA" id="ARBA00022723"/>
    </source>
</evidence>
<protein>
    <recommendedName>
        <fullName evidence="3 7">2-C-methyl-D-erythritol 2,4-cyclodiphosphate synthase</fullName>
        <shortName evidence="7">MECDP-synthase</shortName>
        <shortName evidence="7">MECPP-synthase</shortName>
        <shortName evidence="7">MECPS</shortName>
        <ecNumber evidence="3 7">4.6.1.12</ecNumber>
    </recommendedName>
</protein>
<dbReference type="FunFam" id="3.30.1330.50:FF:000003">
    <property type="entry name" value="2-C-methyl-D-erythritol 2,4-cyclodiphosphate synthase"/>
    <property type="match status" value="1"/>
</dbReference>
<dbReference type="EC" id="4.6.1.12" evidence="3 7"/>
<feature type="site" description="Transition state stabilizer" evidence="7">
    <location>
        <position position="37"/>
    </location>
</feature>
<dbReference type="PROSITE" id="PS01350">
    <property type="entry name" value="ISPF"/>
    <property type="match status" value="1"/>
</dbReference>
<dbReference type="RefSeq" id="WP_105482853.1">
    <property type="nucleotide sequence ID" value="NZ_NIGF01000003.1"/>
</dbReference>
<dbReference type="InterPro" id="IPR036571">
    <property type="entry name" value="MECDP_synthase_sf"/>
</dbReference>
<dbReference type="NCBIfam" id="TIGR00151">
    <property type="entry name" value="ispF"/>
    <property type="match status" value="1"/>
</dbReference>
<name>A0A2S8SW14_9BACT</name>
<feature type="binding site" evidence="7">
    <location>
        <begin position="59"/>
        <end position="61"/>
    </location>
    <ligand>
        <name>4-CDP-2-C-methyl-D-erythritol 2-phosphate</name>
        <dbReference type="ChEBI" id="CHEBI:57919"/>
    </ligand>
</feature>
<evidence type="ECO:0000313" key="10">
    <source>
        <dbReference type="EMBL" id="PQV64986.1"/>
    </source>
</evidence>
<keyword evidence="11" id="KW-1185">Reference proteome</keyword>
<dbReference type="GO" id="GO:0019288">
    <property type="term" value="P:isopentenyl diphosphate biosynthetic process, methylerythritol 4-phosphate pathway"/>
    <property type="evidence" value="ECO:0007669"/>
    <property type="project" value="UniProtKB-UniRule"/>
</dbReference>
<dbReference type="UniPathway" id="UPA00056">
    <property type="reaction ID" value="UER00095"/>
</dbReference>
<feature type="binding site" evidence="7">
    <location>
        <position position="45"/>
    </location>
    <ligand>
        <name>a divalent metal cation</name>
        <dbReference type="ChEBI" id="CHEBI:60240"/>
    </ligand>
</feature>
<dbReference type="FunCoup" id="A0A2S8SW14">
    <property type="interactions" value="369"/>
</dbReference>
<keyword evidence="5 7" id="KW-0414">Isoprene biosynthesis</keyword>
<dbReference type="HAMAP" id="MF_00107">
    <property type="entry name" value="IspF"/>
    <property type="match status" value="1"/>
</dbReference>
<dbReference type="Pfam" id="PF02542">
    <property type="entry name" value="YgbB"/>
    <property type="match status" value="1"/>
</dbReference>